<dbReference type="RefSeq" id="WP_062219937.1">
    <property type="nucleotide sequence ID" value="NZ_CP012023.1"/>
</dbReference>
<evidence type="ECO:0000313" key="3">
    <source>
        <dbReference type="EMBL" id="ALI56736.1"/>
    </source>
</evidence>
<gene>
    <name evidence="3" type="ORF">IMCC12053_2789</name>
</gene>
<sequence>MTAFRSVSIVALFAMILCAPLSAKTLRNADEPAEFPPSSFTGSQYVDSRGCVYVRAGGAAGTQWVPRVTRSRDVMCGFKPTQVAGSNLPVIKDPVAQAPAMVAPVAVATVAPTRTTPTSPMAVRAATPQVVAVQPVQAPRPATVTLPRPSVAVAQMPKPATVQLPSSAPTQGARTQSLSVRNGPQAAHPSDYVMKRLPAGVTVRTAAGEKMTTTQPTMVRVPVASVNRIAAPVRTAYVQPAYVQPSSSGCSNLSGNAAQFMTATDVRCGPQPQHPSSFVVRRQAQALQAQAHTVDLHRAAAAQGFTIARPVTARIPAGYSRVWDDGRLNPNRGPRTYAGDLQQAQVWTQDTPARDVYAPKPKTFWQSLFGTGQSKTTVYVPQAQVAMVAPSRISTKSAAPIHTPKTQSAPANLRYVQVGAFGVAANADNSIARLTSLGVPVSSQVLNRGGKSIKMVLAGPFASSQQTLAALGSIRSAGYADAFARK</sequence>
<dbReference type="Pfam" id="PF05036">
    <property type="entry name" value="SPOR"/>
    <property type="match status" value="1"/>
</dbReference>
<dbReference type="InterPro" id="IPR007730">
    <property type="entry name" value="SPOR-like_dom"/>
</dbReference>
<keyword evidence="2" id="KW-0732">Signal</keyword>
<dbReference type="GO" id="GO:0042834">
    <property type="term" value="F:peptidoglycan binding"/>
    <property type="evidence" value="ECO:0007669"/>
    <property type="project" value="InterPro"/>
</dbReference>
<feature type="region of interest" description="Disordered" evidence="1">
    <location>
        <begin position="161"/>
        <end position="190"/>
    </location>
</feature>
<keyword evidence="4" id="KW-1185">Reference proteome</keyword>
<dbReference type="Gene3D" id="3.30.70.1070">
    <property type="entry name" value="Sporulation related repeat"/>
    <property type="match status" value="1"/>
</dbReference>
<accession>A0A0P0AE08</accession>
<protein>
    <submittedName>
        <fullName evidence="3">Calphotin</fullName>
    </submittedName>
</protein>
<dbReference type="InterPro" id="IPR036680">
    <property type="entry name" value="SPOR-like_sf"/>
</dbReference>
<name>A0A0P0AE08_9RHOB</name>
<dbReference type="Proteomes" id="UP000064920">
    <property type="component" value="Chromosome"/>
</dbReference>
<evidence type="ECO:0000256" key="1">
    <source>
        <dbReference type="SAM" id="MobiDB-lite"/>
    </source>
</evidence>
<dbReference type="STRING" id="1397108.IMCC12053_2789"/>
<dbReference type="SUPFAM" id="SSF110997">
    <property type="entry name" value="Sporulation related repeat"/>
    <property type="match status" value="1"/>
</dbReference>
<dbReference type="KEGG" id="cmar:IMCC12053_2789"/>
<feature type="signal peptide" evidence="2">
    <location>
        <begin position="1"/>
        <end position="23"/>
    </location>
</feature>
<evidence type="ECO:0000313" key="4">
    <source>
        <dbReference type="Proteomes" id="UP000064920"/>
    </source>
</evidence>
<dbReference type="OrthoDB" id="7843142at2"/>
<dbReference type="PATRIC" id="fig|1397108.4.peg.2852"/>
<dbReference type="PROSITE" id="PS51724">
    <property type="entry name" value="SPOR"/>
    <property type="match status" value="1"/>
</dbReference>
<organism evidence="3 4">
    <name type="scientific">Celeribacter marinus</name>
    <dbReference type="NCBI Taxonomy" id="1397108"/>
    <lineage>
        <taxon>Bacteria</taxon>
        <taxon>Pseudomonadati</taxon>
        <taxon>Pseudomonadota</taxon>
        <taxon>Alphaproteobacteria</taxon>
        <taxon>Rhodobacterales</taxon>
        <taxon>Roseobacteraceae</taxon>
        <taxon>Celeribacter</taxon>
    </lineage>
</organism>
<dbReference type="EMBL" id="CP012023">
    <property type="protein sequence ID" value="ALI56736.1"/>
    <property type="molecule type" value="Genomic_DNA"/>
</dbReference>
<reference evidence="3 4" key="1">
    <citation type="submission" date="2015-05" db="EMBL/GenBank/DDBJ databases">
        <authorList>
            <person name="Wang D.B."/>
            <person name="Wang M."/>
        </authorList>
    </citation>
    <scope>NUCLEOTIDE SEQUENCE [LARGE SCALE GENOMIC DNA]</scope>
    <source>
        <strain evidence="3 4">IMCC 12053</strain>
    </source>
</reference>
<feature type="compositionally biased region" description="Polar residues" evidence="1">
    <location>
        <begin position="163"/>
        <end position="182"/>
    </location>
</feature>
<proteinExistence type="predicted"/>
<dbReference type="AlphaFoldDB" id="A0A0P0AE08"/>
<evidence type="ECO:0000256" key="2">
    <source>
        <dbReference type="SAM" id="SignalP"/>
    </source>
</evidence>
<feature type="chain" id="PRO_5043612932" evidence="2">
    <location>
        <begin position="24"/>
        <end position="486"/>
    </location>
</feature>